<dbReference type="InterPro" id="IPR043129">
    <property type="entry name" value="ATPase_NBD"/>
</dbReference>
<dbReference type="CDD" id="cd10169">
    <property type="entry name" value="ASKHA_NBD_actin-like"/>
    <property type="match status" value="1"/>
</dbReference>
<organism evidence="2 3">
    <name type="scientific">Portunus trituberculatus</name>
    <name type="common">Swimming crab</name>
    <name type="synonym">Neptunus trituberculatus</name>
    <dbReference type="NCBI Taxonomy" id="210409"/>
    <lineage>
        <taxon>Eukaryota</taxon>
        <taxon>Metazoa</taxon>
        <taxon>Ecdysozoa</taxon>
        <taxon>Arthropoda</taxon>
        <taxon>Crustacea</taxon>
        <taxon>Multicrustacea</taxon>
        <taxon>Malacostraca</taxon>
        <taxon>Eumalacostraca</taxon>
        <taxon>Eucarida</taxon>
        <taxon>Decapoda</taxon>
        <taxon>Pleocyemata</taxon>
        <taxon>Brachyura</taxon>
        <taxon>Eubrachyura</taxon>
        <taxon>Portunoidea</taxon>
        <taxon>Portunidae</taxon>
        <taxon>Portuninae</taxon>
        <taxon>Portunus</taxon>
    </lineage>
</organism>
<name>A0A5B7DFA1_PORTR</name>
<dbReference type="SUPFAM" id="SSF53067">
    <property type="entry name" value="Actin-like ATPase domain"/>
    <property type="match status" value="2"/>
</dbReference>
<gene>
    <name evidence="2" type="ORF">E2C01_013053</name>
</gene>
<accession>A0A5B7DFA1</accession>
<dbReference type="Pfam" id="PF00022">
    <property type="entry name" value="Actin"/>
    <property type="match status" value="1"/>
</dbReference>
<proteinExistence type="inferred from homology"/>
<evidence type="ECO:0000256" key="1">
    <source>
        <dbReference type="RuleBase" id="RU000487"/>
    </source>
</evidence>
<comment type="similarity">
    <text evidence="1">Belongs to the actin family.</text>
</comment>
<dbReference type="InterPro" id="IPR004000">
    <property type="entry name" value="Actin"/>
</dbReference>
<keyword evidence="3" id="KW-1185">Reference proteome</keyword>
<dbReference type="SMART" id="SM00268">
    <property type="entry name" value="ACTIN"/>
    <property type="match status" value="1"/>
</dbReference>
<comment type="caution">
    <text evidence="2">The sequence shown here is derived from an EMBL/GenBank/DDBJ whole genome shotgun (WGS) entry which is preliminary data.</text>
</comment>
<protein>
    <submittedName>
        <fullName evidence="2">Actin-2</fullName>
    </submittedName>
</protein>
<evidence type="ECO:0000313" key="2">
    <source>
        <dbReference type="EMBL" id="MPC20121.1"/>
    </source>
</evidence>
<dbReference type="OrthoDB" id="337660at2759"/>
<reference evidence="2 3" key="1">
    <citation type="submission" date="2019-05" db="EMBL/GenBank/DDBJ databases">
        <title>Another draft genome of Portunus trituberculatus and its Hox gene families provides insights of decapod evolution.</title>
        <authorList>
            <person name="Jeong J.-H."/>
            <person name="Song I."/>
            <person name="Kim S."/>
            <person name="Choi T."/>
            <person name="Kim D."/>
            <person name="Ryu S."/>
            <person name="Kim W."/>
        </authorList>
    </citation>
    <scope>NUCLEOTIDE SEQUENCE [LARGE SCALE GENOMIC DNA]</scope>
    <source>
        <tissue evidence="2">Muscle</tissue>
    </source>
</reference>
<dbReference type="Proteomes" id="UP000324222">
    <property type="component" value="Unassembled WGS sequence"/>
</dbReference>
<dbReference type="Gene3D" id="3.90.640.10">
    <property type="entry name" value="Actin, Chain A, domain 4"/>
    <property type="match status" value="1"/>
</dbReference>
<dbReference type="AlphaFoldDB" id="A0A5B7DFA1"/>
<evidence type="ECO:0000313" key="3">
    <source>
        <dbReference type="Proteomes" id="UP000324222"/>
    </source>
</evidence>
<dbReference type="PANTHER" id="PTHR11937">
    <property type="entry name" value="ACTIN"/>
    <property type="match status" value="1"/>
</dbReference>
<dbReference type="Gene3D" id="3.30.420.40">
    <property type="match status" value="2"/>
</dbReference>
<dbReference type="EMBL" id="VSRR010000837">
    <property type="protein sequence ID" value="MPC20121.1"/>
    <property type="molecule type" value="Genomic_DNA"/>
</dbReference>
<sequence length="554" mass="61895">MLGIDDGKGHYVVVRCSSRQEAERWRRALETHTVEDFTSQYVQPWPMPTNPTLLRDTIIVDIGSASIRAGVLASQATLPQVFIPSVMASGREGRGQVWGMDALAPDVRASSSLTFPIRPTHKISKYSVDLSAVSSLLQKAFAELKVDPKNYHIQLSVPRVLNTNTQAELLRVLFDKFSVRSINLTHQSILALYAYNATSGIVVDVGERMDIVPVIDGYIVDGGVSRVPYGGYRILDHLRQFLYMRNISCINEVESYIIRQVLENICYCAHHYNTEKARCTKNPENFEKSVSLAEYCTKDWPYESISLDFGRFQATEGLFNPDAWGLDHPGLHKLVHKAIMECSMDIRKEMSRSIFLAGGVTQLPGLVDRLTTELDNLTPPAIRPKVHASPYRYHAAYIGACVLAESPAFTQSRITQEDWNKHGNSTLRNWVKCGETEENWFDVTSAVCQDVVHPAIKEPFVYVVQEAEVEISSGGGRGYLASQTTRAASHHCSESLAQHNGHSLQPNVSTDTTTTTDQLTSVDTNTTEELQKHHNAQVQYTLNTKATLPRLLRS</sequence>